<feature type="transmembrane region" description="Helical" evidence="2">
    <location>
        <begin position="196"/>
        <end position="215"/>
    </location>
</feature>
<keyword evidence="2" id="KW-1133">Transmembrane helix</keyword>
<keyword evidence="2" id="KW-0472">Membrane</keyword>
<dbReference type="InterPro" id="IPR055561">
    <property type="entry name" value="DUF7137"/>
</dbReference>
<comment type="caution">
    <text evidence="4">The sequence shown here is derived from an EMBL/GenBank/DDBJ whole genome shotgun (WGS) entry which is preliminary data.</text>
</comment>
<dbReference type="AlphaFoldDB" id="A0A1E3HM55"/>
<dbReference type="GeneID" id="30155920"/>
<organism evidence="4 5">
    <name type="scientific">Cryptococcus amylolentus CBS 6039</name>
    <dbReference type="NCBI Taxonomy" id="1295533"/>
    <lineage>
        <taxon>Eukaryota</taxon>
        <taxon>Fungi</taxon>
        <taxon>Dikarya</taxon>
        <taxon>Basidiomycota</taxon>
        <taxon>Agaricomycotina</taxon>
        <taxon>Tremellomycetes</taxon>
        <taxon>Tremellales</taxon>
        <taxon>Cryptococcaceae</taxon>
        <taxon>Cryptococcus</taxon>
    </lineage>
</organism>
<dbReference type="RefSeq" id="XP_018992669.1">
    <property type="nucleotide sequence ID" value="XM_019138726.1"/>
</dbReference>
<sequence>MSSSTTASASNTNSASHSKTASGSGSASNSASTAATSSVSIPQTAANGGVTVTQPPSSASASYYKIAEDSWVTFGWNFTSLYVTPTSLTVIASCSANGYTYSVGPTTSPYNVYPGNTTQIEWNPWQWEQNPTQVAFAEATYVLKIWDERGEDAGETAGYMSPYSGTDFMMYRPAGYTSIADGWEYSNAFHTLTQPAHLAMLCTLLITLLSAWGILRR</sequence>
<evidence type="ECO:0000256" key="2">
    <source>
        <dbReference type="SAM" id="Phobius"/>
    </source>
</evidence>
<dbReference type="Proteomes" id="UP000094065">
    <property type="component" value="Unassembled WGS sequence"/>
</dbReference>
<proteinExistence type="predicted"/>
<dbReference type="PANTHER" id="PTHR42028">
    <property type="entry name" value="CHROMOSOME 1, WHOLE GENOME SHOTGUN SEQUENCE"/>
    <property type="match status" value="1"/>
</dbReference>
<keyword evidence="5" id="KW-1185">Reference proteome</keyword>
<evidence type="ECO:0000313" key="5">
    <source>
        <dbReference type="Proteomes" id="UP000094065"/>
    </source>
</evidence>
<feature type="domain" description="DUF7137" evidence="3">
    <location>
        <begin position="44"/>
        <end position="185"/>
    </location>
</feature>
<dbReference type="STRING" id="1295533.A0A1E3HM55"/>
<dbReference type="PANTHER" id="PTHR42028:SF1">
    <property type="entry name" value="YALI0E30657P"/>
    <property type="match status" value="1"/>
</dbReference>
<dbReference type="Pfam" id="PF23585">
    <property type="entry name" value="DUF7137"/>
    <property type="match status" value="1"/>
</dbReference>
<dbReference type="OrthoDB" id="2435509at2759"/>
<evidence type="ECO:0000313" key="4">
    <source>
        <dbReference type="EMBL" id="ODN77433.1"/>
    </source>
</evidence>
<gene>
    <name evidence="4" type="ORF">L202_04611</name>
</gene>
<dbReference type="EMBL" id="AWGJ01000007">
    <property type="protein sequence ID" value="ODN77433.1"/>
    <property type="molecule type" value="Genomic_DNA"/>
</dbReference>
<accession>A0A1E3HM55</accession>
<evidence type="ECO:0000256" key="1">
    <source>
        <dbReference type="SAM" id="MobiDB-lite"/>
    </source>
</evidence>
<feature type="region of interest" description="Disordered" evidence="1">
    <location>
        <begin position="1"/>
        <end position="36"/>
    </location>
</feature>
<evidence type="ECO:0000259" key="3">
    <source>
        <dbReference type="Pfam" id="PF23585"/>
    </source>
</evidence>
<name>A0A1E3HM55_9TREE</name>
<keyword evidence="2" id="KW-0812">Transmembrane</keyword>
<reference evidence="4 5" key="1">
    <citation type="submission" date="2016-06" db="EMBL/GenBank/DDBJ databases">
        <title>Evolution of pathogenesis and genome organization in the Tremellales.</title>
        <authorList>
            <person name="Cuomo C."/>
            <person name="Litvintseva A."/>
            <person name="Heitman J."/>
            <person name="Chen Y."/>
            <person name="Sun S."/>
            <person name="Springer D."/>
            <person name="Dromer F."/>
            <person name="Young S."/>
            <person name="Zeng Q."/>
            <person name="Chapman S."/>
            <person name="Gujja S."/>
            <person name="Saif S."/>
            <person name="Birren B."/>
        </authorList>
    </citation>
    <scope>NUCLEOTIDE SEQUENCE [LARGE SCALE GENOMIC DNA]</scope>
    <source>
        <strain evidence="4 5">CBS 6039</strain>
    </source>
</reference>
<protein>
    <recommendedName>
        <fullName evidence="3">DUF7137 domain-containing protein</fullName>
    </recommendedName>
</protein>